<dbReference type="RefSeq" id="WP_310369351.1">
    <property type="nucleotide sequence ID" value="NZ_JAVDYB010000001.1"/>
</dbReference>
<evidence type="ECO:0000313" key="2">
    <source>
        <dbReference type="Proteomes" id="UP001183643"/>
    </source>
</evidence>
<organism evidence="1 2">
    <name type="scientific">Catenuloplanes atrovinosus</name>
    <dbReference type="NCBI Taxonomy" id="137266"/>
    <lineage>
        <taxon>Bacteria</taxon>
        <taxon>Bacillati</taxon>
        <taxon>Actinomycetota</taxon>
        <taxon>Actinomycetes</taxon>
        <taxon>Micromonosporales</taxon>
        <taxon>Micromonosporaceae</taxon>
        <taxon>Catenuloplanes</taxon>
    </lineage>
</organism>
<dbReference type="AlphaFoldDB" id="A0AAE3YR38"/>
<comment type="caution">
    <text evidence="1">The sequence shown here is derived from an EMBL/GenBank/DDBJ whole genome shotgun (WGS) entry which is preliminary data.</text>
</comment>
<accession>A0AAE3YR38</accession>
<name>A0AAE3YR38_9ACTN</name>
<dbReference type="Proteomes" id="UP001183643">
    <property type="component" value="Unassembled WGS sequence"/>
</dbReference>
<proteinExistence type="predicted"/>
<sequence>MEEIHRLRRVPVGALTVEDLRLLVGQEVALGVVVPLAVRLLEDDPLAEGDLLEGDLLAAVLRVPAVFWSGRPDLAGRLRARPADAGESVVARVPQVEAFLERRW</sequence>
<reference evidence="1" key="1">
    <citation type="submission" date="2023-07" db="EMBL/GenBank/DDBJ databases">
        <title>Sequencing the genomes of 1000 actinobacteria strains.</title>
        <authorList>
            <person name="Klenk H.-P."/>
        </authorList>
    </citation>
    <scope>NUCLEOTIDE SEQUENCE</scope>
    <source>
        <strain evidence="1">DSM 44707</strain>
    </source>
</reference>
<dbReference type="InterPro" id="IPR040547">
    <property type="entry name" value="CdiI"/>
</dbReference>
<gene>
    <name evidence="1" type="ORF">J2S41_003928</name>
</gene>
<dbReference type="Pfam" id="PF18616">
    <property type="entry name" value="CdiI_3"/>
    <property type="match status" value="1"/>
</dbReference>
<keyword evidence="2" id="KW-1185">Reference proteome</keyword>
<evidence type="ECO:0000313" key="1">
    <source>
        <dbReference type="EMBL" id="MDR7277150.1"/>
    </source>
</evidence>
<dbReference type="CDD" id="cd20691">
    <property type="entry name" value="CdiI_EC536-like"/>
    <property type="match status" value="1"/>
</dbReference>
<dbReference type="EMBL" id="JAVDYB010000001">
    <property type="protein sequence ID" value="MDR7277150.1"/>
    <property type="molecule type" value="Genomic_DNA"/>
</dbReference>
<protein>
    <submittedName>
        <fullName evidence="1">Uncharacterized protein</fullName>
    </submittedName>
</protein>